<organism evidence="3">
    <name type="scientific">Zea mays</name>
    <name type="common">Maize</name>
    <dbReference type="NCBI Taxonomy" id="4577"/>
    <lineage>
        <taxon>Eukaryota</taxon>
        <taxon>Viridiplantae</taxon>
        <taxon>Streptophyta</taxon>
        <taxon>Embryophyta</taxon>
        <taxon>Tracheophyta</taxon>
        <taxon>Spermatophyta</taxon>
        <taxon>Magnoliopsida</taxon>
        <taxon>Liliopsida</taxon>
        <taxon>Poales</taxon>
        <taxon>Poaceae</taxon>
        <taxon>PACMAD clade</taxon>
        <taxon>Panicoideae</taxon>
        <taxon>Andropogonodae</taxon>
        <taxon>Andropogoneae</taxon>
        <taxon>Tripsacinae</taxon>
        <taxon>Zea</taxon>
    </lineage>
</organism>
<keyword evidence="1" id="KW-0812">Transmembrane</keyword>
<accession>A0A3L6DMA6</accession>
<keyword evidence="1" id="KW-0472">Membrane</keyword>
<evidence type="ECO:0000256" key="1">
    <source>
        <dbReference type="SAM" id="Phobius"/>
    </source>
</evidence>
<dbReference type="EMBL" id="NCVQ01000009">
    <property type="protein sequence ID" value="PWZ09203.1"/>
    <property type="molecule type" value="Genomic_DNA"/>
</dbReference>
<feature type="transmembrane region" description="Helical" evidence="1">
    <location>
        <begin position="185"/>
        <end position="207"/>
    </location>
</feature>
<gene>
    <name evidence="3" type="ORF">Zm00014a_040024</name>
</gene>
<proteinExistence type="predicted"/>
<name>A0A3L6DMA6_MAIZE</name>
<dbReference type="Proteomes" id="UP000251960">
    <property type="component" value="Chromosome 8"/>
</dbReference>
<comment type="caution">
    <text evidence="3">The sequence shown here is derived from an EMBL/GenBank/DDBJ whole genome shotgun (WGS) entry which is preliminary data.</text>
</comment>
<keyword evidence="2" id="KW-0732">Signal</keyword>
<protein>
    <submittedName>
        <fullName evidence="3">Uncharacterized protein</fullName>
    </submittedName>
</protein>
<sequence>MLPSCAALLLSLLRALERPALCSPRSLARSMVRSRVLELGFELHLPASRLLFPRVLPAMARFDLCSSGAVESLRARSFLLNGAPPCAQPSPFIAPSRSPFSSAPCSSAPAHRAARPSSFPASMAAAHLPLLGSLSCTYPAMVSSSPDADRCPCRAPCALGPAISMALGRVFLSHSEFLAATVVQWLAGAVSAPLGLLMIVLVSKLVWPRSRQTVKLPRCAL</sequence>
<evidence type="ECO:0000256" key="2">
    <source>
        <dbReference type="SAM" id="SignalP"/>
    </source>
</evidence>
<evidence type="ECO:0000313" key="3">
    <source>
        <dbReference type="EMBL" id="PWZ09203.1"/>
    </source>
</evidence>
<reference evidence="3" key="1">
    <citation type="journal article" date="2018" name="Nat. Genet.">
        <title>Extensive intraspecific gene order and gene structural variations between Mo17 and other maize genomes.</title>
        <authorList>
            <person name="Sun S."/>
            <person name="Zhou Y."/>
            <person name="Chen J."/>
            <person name="Shi J."/>
            <person name="Zhao H."/>
            <person name="Zhao H."/>
            <person name="Song W."/>
            <person name="Zhang M."/>
            <person name="Cui Y."/>
            <person name="Dong X."/>
            <person name="Liu H."/>
            <person name="Ma X."/>
            <person name="Jiao Y."/>
            <person name="Wang B."/>
            <person name="Wei X."/>
            <person name="Stein J.C."/>
            <person name="Glaubitz J.C."/>
            <person name="Lu F."/>
            <person name="Yu G."/>
            <person name="Liang C."/>
            <person name="Fengler K."/>
            <person name="Li B."/>
            <person name="Rafalski A."/>
            <person name="Schnable P.S."/>
            <person name="Ware D.H."/>
            <person name="Buckler E.S."/>
            <person name="Lai J."/>
        </authorList>
    </citation>
    <scope>NUCLEOTIDE SEQUENCE [LARGE SCALE GENOMIC DNA]</scope>
    <source>
        <tissue evidence="3">Seedling</tissue>
    </source>
</reference>
<dbReference type="AlphaFoldDB" id="A0A3L6DMA6"/>
<feature type="signal peptide" evidence="2">
    <location>
        <begin position="1"/>
        <end position="22"/>
    </location>
</feature>
<feature type="chain" id="PRO_5017950380" evidence="2">
    <location>
        <begin position="23"/>
        <end position="221"/>
    </location>
</feature>
<keyword evidence="1" id="KW-1133">Transmembrane helix</keyword>